<protein>
    <recommendedName>
        <fullName evidence="1">F5/8 type C domain-containing protein</fullName>
    </recommendedName>
</protein>
<dbReference type="EMBL" id="GG666847">
    <property type="protein sequence ID" value="EEN41506.1"/>
    <property type="molecule type" value="Genomic_DNA"/>
</dbReference>
<dbReference type="InterPro" id="IPR008979">
    <property type="entry name" value="Galactose-bd-like_sf"/>
</dbReference>
<dbReference type="PANTHER" id="PTHR24543">
    <property type="entry name" value="MULTICOPPER OXIDASE-RELATED"/>
    <property type="match status" value="1"/>
</dbReference>
<evidence type="ECO:0000313" key="2">
    <source>
        <dbReference type="EMBL" id="EEN41506.1"/>
    </source>
</evidence>
<name>C4A127_BRAFL</name>
<gene>
    <name evidence="2" type="ORF">BRAFLDRAFT_258592</name>
</gene>
<feature type="non-terminal residue" evidence="2">
    <location>
        <position position="1"/>
    </location>
</feature>
<organism>
    <name type="scientific">Branchiostoma floridae</name>
    <name type="common">Florida lancelet</name>
    <name type="synonym">Amphioxus</name>
    <dbReference type="NCBI Taxonomy" id="7739"/>
    <lineage>
        <taxon>Eukaryota</taxon>
        <taxon>Metazoa</taxon>
        <taxon>Chordata</taxon>
        <taxon>Cephalochordata</taxon>
        <taxon>Leptocardii</taxon>
        <taxon>Amphioxiformes</taxon>
        <taxon>Branchiostomatidae</taxon>
        <taxon>Branchiostoma</taxon>
    </lineage>
</organism>
<dbReference type="Pfam" id="PF00754">
    <property type="entry name" value="F5_F8_type_C"/>
    <property type="match status" value="1"/>
</dbReference>
<sequence>GSGVWSPAVDDKNPYLQVDLGTPTHVTGFITQGHPTQPEWVTTYYITYSNDGVNFVTYTDE</sequence>
<evidence type="ECO:0000259" key="1">
    <source>
        <dbReference type="PROSITE" id="PS50022"/>
    </source>
</evidence>
<dbReference type="Gene3D" id="2.60.120.260">
    <property type="entry name" value="Galactose-binding domain-like"/>
    <property type="match status" value="1"/>
</dbReference>
<feature type="domain" description="F5/8 type C" evidence="1">
    <location>
        <begin position="1"/>
        <end position="61"/>
    </location>
</feature>
<reference evidence="2" key="1">
    <citation type="journal article" date="2008" name="Nature">
        <title>The amphioxus genome and the evolution of the chordate karyotype.</title>
        <authorList>
            <consortium name="US DOE Joint Genome Institute (JGI-PGF)"/>
            <person name="Putnam N.H."/>
            <person name="Butts T."/>
            <person name="Ferrier D.E.K."/>
            <person name="Furlong R.F."/>
            <person name="Hellsten U."/>
            <person name="Kawashima T."/>
            <person name="Robinson-Rechavi M."/>
            <person name="Shoguchi E."/>
            <person name="Terry A."/>
            <person name="Yu J.-K."/>
            <person name="Benito-Gutierrez E.L."/>
            <person name="Dubchak I."/>
            <person name="Garcia-Fernandez J."/>
            <person name="Gibson-Brown J.J."/>
            <person name="Grigoriev I.V."/>
            <person name="Horton A.C."/>
            <person name="de Jong P.J."/>
            <person name="Jurka J."/>
            <person name="Kapitonov V.V."/>
            <person name="Kohara Y."/>
            <person name="Kuroki Y."/>
            <person name="Lindquist E."/>
            <person name="Lucas S."/>
            <person name="Osoegawa K."/>
            <person name="Pennacchio L.A."/>
            <person name="Salamov A.A."/>
            <person name="Satou Y."/>
            <person name="Sauka-Spengler T."/>
            <person name="Schmutz J."/>
            <person name="Shin-I T."/>
            <person name="Toyoda A."/>
            <person name="Bronner-Fraser M."/>
            <person name="Fujiyama A."/>
            <person name="Holland L.Z."/>
            <person name="Holland P.W.H."/>
            <person name="Satoh N."/>
            <person name="Rokhsar D.S."/>
        </authorList>
    </citation>
    <scope>NUCLEOTIDE SEQUENCE [LARGE SCALE GENOMIC DNA]</scope>
    <source>
        <strain evidence="2">S238N-H82</strain>
        <tissue evidence="2">Testes</tissue>
    </source>
</reference>
<proteinExistence type="predicted"/>
<feature type="non-terminal residue" evidence="2">
    <location>
        <position position="61"/>
    </location>
</feature>
<dbReference type="PROSITE" id="PS50022">
    <property type="entry name" value="FA58C_3"/>
    <property type="match status" value="1"/>
</dbReference>
<dbReference type="InParanoid" id="C4A127"/>
<accession>C4A127</accession>
<dbReference type="InterPro" id="IPR000421">
    <property type="entry name" value="FA58C"/>
</dbReference>
<dbReference type="SUPFAM" id="SSF49785">
    <property type="entry name" value="Galactose-binding domain-like"/>
    <property type="match status" value="1"/>
</dbReference>
<dbReference type="AlphaFoldDB" id="C4A127"/>